<feature type="binding site" evidence="5">
    <location>
        <position position="312"/>
    </location>
    <ligand>
        <name>Fe cation</name>
        <dbReference type="ChEBI" id="CHEBI:24875"/>
        <note>catalytic</note>
    </ligand>
</feature>
<keyword evidence="3" id="KW-0560">Oxidoreductase</keyword>
<keyword evidence="3" id="KW-0223">Dioxygenase</keyword>
<feature type="binding site" evidence="5">
    <location>
        <position position="263"/>
    </location>
    <ligand>
        <name>Fe cation</name>
        <dbReference type="ChEBI" id="CHEBI:24875"/>
        <note>catalytic</note>
    </ligand>
</feature>
<dbReference type="InterPro" id="IPR004294">
    <property type="entry name" value="Carotenoid_Oase"/>
</dbReference>
<reference evidence="6" key="2">
    <citation type="submission" date="2020-08" db="EMBL/GenBank/DDBJ databases">
        <title>Plant Genome Project.</title>
        <authorList>
            <person name="Zhang R.-G."/>
        </authorList>
    </citation>
    <scope>NUCLEOTIDE SEQUENCE</scope>
    <source>
        <strain evidence="6">Huo1</strain>
        <tissue evidence="6">Leaf</tissue>
    </source>
</reference>
<keyword evidence="2 5" id="KW-0479">Metal-binding</keyword>
<dbReference type="Proteomes" id="UP000298416">
    <property type="component" value="Unassembled WGS sequence"/>
</dbReference>
<dbReference type="GO" id="GO:0010436">
    <property type="term" value="F:carotenoid dioxygenase activity"/>
    <property type="evidence" value="ECO:0007669"/>
    <property type="project" value="TreeGrafter"/>
</dbReference>
<dbReference type="AlphaFoldDB" id="A0A8X8WC21"/>
<evidence type="ECO:0000313" key="6">
    <source>
        <dbReference type="EMBL" id="KAG6391404.1"/>
    </source>
</evidence>
<sequence>METLLSSTLPNSLPFSDASFVGKAKHRRQTIIRRRGKPTPKQTTASSIQRQNPSLHEKIFKPLHNLISTFPTKNLPPHLDPNHILSGNFSPAAELPPTPCDVEIGPLPPCLDGAYIQNGPNPQFTPLPPYYYTDGDGMLHSLKISGGAATFCSRFVKTFKYKTERDLGYPVLPNAVAFFISNLRASMLLTAARFMSFQFNPFADGIGTANTSVALVAGRLLALAETDLPYEIRITPDGDIETVCRRQFGGGDGGERFLTMTAHPKTDPDTGETFAFRYFVTPPFLTFFRFDSDGIKQADVEIFSMNAASLVHDFAITKSFAVFPDPQIVIDPMRILIGKPVMGADLGKTPRLGVIPRYAVDEKEMYWMETPGLNIVHTVNAWEEGGGGKIVVVASNVLCVDRALSDLDQIILEKIVIDAAEKKIVARYRVSRRNLDFGAINARYSGKKNRYVYAAMLESMPKMVGLVKLDLSLSDSEDCTVSSRMYGPGCYGSEPVFVAREGAEEEDDGYLVVYVNNEKTEESHFVVMDAKSPTLETVAAVKLPRRVPQGFHSIFVNQSDLLKL</sequence>
<comment type="similarity">
    <text evidence="1">Belongs to the carotenoid oxygenase family.</text>
</comment>
<dbReference type="GO" id="GO:0046872">
    <property type="term" value="F:metal ion binding"/>
    <property type="evidence" value="ECO:0007669"/>
    <property type="project" value="UniProtKB-KW"/>
</dbReference>
<comment type="caution">
    <text evidence="6">The sequence shown here is derived from an EMBL/GenBank/DDBJ whole genome shotgun (WGS) entry which is preliminary data.</text>
</comment>
<evidence type="ECO:0008006" key="8">
    <source>
        <dbReference type="Google" id="ProtNLM"/>
    </source>
</evidence>
<evidence type="ECO:0000256" key="3">
    <source>
        <dbReference type="ARBA" id="ARBA00022964"/>
    </source>
</evidence>
<dbReference type="PANTHER" id="PTHR10543:SF46">
    <property type="entry name" value="CAROTENOID CLEAVAGE DIOXYGENASE 4, CHLOROPLASTIC-RELATED"/>
    <property type="match status" value="1"/>
</dbReference>
<protein>
    <recommendedName>
        <fullName evidence="8">9-cis-epoxycarotenoid dioxygenase</fullName>
    </recommendedName>
</protein>
<dbReference type="Pfam" id="PF03055">
    <property type="entry name" value="RPE65"/>
    <property type="match status" value="1"/>
</dbReference>
<dbReference type="OrthoDB" id="1069523at2759"/>
<gene>
    <name evidence="6" type="ORF">SASPL_149158</name>
</gene>
<dbReference type="EMBL" id="PNBA02000019">
    <property type="protein sequence ID" value="KAG6391404.1"/>
    <property type="molecule type" value="Genomic_DNA"/>
</dbReference>
<keyword evidence="4 5" id="KW-0408">Iron</keyword>
<evidence type="ECO:0000256" key="1">
    <source>
        <dbReference type="ARBA" id="ARBA00006787"/>
    </source>
</evidence>
<proteinExistence type="inferred from homology"/>
<dbReference type="GO" id="GO:0009570">
    <property type="term" value="C:chloroplast stroma"/>
    <property type="evidence" value="ECO:0007669"/>
    <property type="project" value="TreeGrafter"/>
</dbReference>
<name>A0A8X8WC21_SALSN</name>
<feature type="binding site" evidence="5">
    <location>
        <position position="377"/>
    </location>
    <ligand>
        <name>Fe cation</name>
        <dbReference type="ChEBI" id="CHEBI:24875"/>
        <note>catalytic</note>
    </ligand>
</feature>
<evidence type="ECO:0000256" key="5">
    <source>
        <dbReference type="PIRSR" id="PIRSR604294-1"/>
    </source>
</evidence>
<reference evidence="6" key="1">
    <citation type="submission" date="2018-01" db="EMBL/GenBank/DDBJ databases">
        <authorList>
            <person name="Mao J.F."/>
        </authorList>
    </citation>
    <scope>NUCLEOTIDE SEQUENCE</scope>
    <source>
        <strain evidence="6">Huo1</strain>
        <tissue evidence="6">Leaf</tissue>
    </source>
</reference>
<evidence type="ECO:0000256" key="4">
    <source>
        <dbReference type="ARBA" id="ARBA00023004"/>
    </source>
</evidence>
<dbReference type="GO" id="GO:0016121">
    <property type="term" value="P:carotene catabolic process"/>
    <property type="evidence" value="ECO:0007669"/>
    <property type="project" value="TreeGrafter"/>
</dbReference>
<evidence type="ECO:0000256" key="2">
    <source>
        <dbReference type="ARBA" id="ARBA00022723"/>
    </source>
</evidence>
<accession>A0A8X8WC21</accession>
<evidence type="ECO:0000313" key="7">
    <source>
        <dbReference type="Proteomes" id="UP000298416"/>
    </source>
</evidence>
<dbReference type="PANTHER" id="PTHR10543">
    <property type="entry name" value="BETA-CAROTENE DIOXYGENASE"/>
    <property type="match status" value="1"/>
</dbReference>
<comment type="cofactor">
    <cofactor evidence="5">
        <name>Fe(2+)</name>
        <dbReference type="ChEBI" id="CHEBI:29033"/>
    </cofactor>
    <text evidence="5">Binds 1 Fe(2+) ion per subunit.</text>
</comment>
<feature type="binding site" evidence="5">
    <location>
        <position position="552"/>
    </location>
    <ligand>
        <name>Fe cation</name>
        <dbReference type="ChEBI" id="CHEBI:24875"/>
        <note>catalytic</note>
    </ligand>
</feature>
<organism evidence="6">
    <name type="scientific">Salvia splendens</name>
    <name type="common">Scarlet sage</name>
    <dbReference type="NCBI Taxonomy" id="180675"/>
    <lineage>
        <taxon>Eukaryota</taxon>
        <taxon>Viridiplantae</taxon>
        <taxon>Streptophyta</taxon>
        <taxon>Embryophyta</taxon>
        <taxon>Tracheophyta</taxon>
        <taxon>Spermatophyta</taxon>
        <taxon>Magnoliopsida</taxon>
        <taxon>eudicotyledons</taxon>
        <taxon>Gunneridae</taxon>
        <taxon>Pentapetalae</taxon>
        <taxon>asterids</taxon>
        <taxon>lamiids</taxon>
        <taxon>Lamiales</taxon>
        <taxon>Lamiaceae</taxon>
        <taxon>Nepetoideae</taxon>
        <taxon>Mentheae</taxon>
        <taxon>Salviinae</taxon>
        <taxon>Salvia</taxon>
        <taxon>Salvia subgen. Calosphace</taxon>
        <taxon>core Calosphace</taxon>
    </lineage>
</organism>
<keyword evidence="7" id="KW-1185">Reference proteome</keyword>